<evidence type="ECO:0000256" key="1">
    <source>
        <dbReference type="ARBA" id="ARBA00007613"/>
    </source>
</evidence>
<keyword evidence="2" id="KW-0812">Transmembrane</keyword>
<keyword evidence="2" id="KW-1134">Transmembrane beta strand</keyword>
<reference evidence="3 4" key="1">
    <citation type="submission" date="2020-08" db="EMBL/GenBank/DDBJ databases">
        <title>Genomic Encyclopedia of Type Strains, Phase IV (KMG-IV): sequencing the most valuable type-strain genomes for metagenomic binning, comparative biology and taxonomic classification.</title>
        <authorList>
            <person name="Goeker M."/>
        </authorList>
    </citation>
    <scope>NUCLEOTIDE SEQUENCE [LARGE SCALE GENOMIC DNA]</scope>
    <source>
        <strain evidence="3 4">DSM 27057</strain>
    </source>
</reference>
<dbReference type="RefSeq" id="WP_183625569.1">
    <property type="nucleotide sequence ID" value="NZ_JACIDX010000008.1"/>
</dbReference>
<accession>A0A7W6CJ12</accession>
<evidence type="ECO:0000313" key="4">
    <source>
        <dbReference type="Proteomes" id="UP000548867"/>
    </source>
</evidence>
<comment type="caution">
    <text evidence="3">The sequence shown here is derived from an EMBL/GenBank/DDBJ whole genome shotgun (WGS) entry which is preliminary data.</text>
</comment>
<dbReference type="InterPro" id="IPR010131">
    <property type="entry name" value="MdtP/NodT-like"/>
</dbReference>
<proteinExistence type="inferred from homology"/>
<organism evidence="3 4">
    <name type="scientific">Novosphingobium sediminicola</name>
    <dbReference type="NCBI Taxonomy" id="563162"/>
    <lineage>
        <taxon>Bacteria</taxon>
        <taxon>Pseudomonadati</taxon>
        <taxon>Pseudomonadota</taxon>
        <taxon>Alphaproteobacteria</taxon>
        <taxon>Sphingomonadales</taxon>
        <taxon>Sphingomonadaceae</taxon>
        <taxon>Novosphingobium</taxon>
    </lineage>
</organism>
<dbReference type="GO" id="GO:0005886">
    <property type="term" value="C:plasma membrane"/>
    <property type="evidence" value="ECO:0007669"/>
    <property type="project" value="UniProtKB-SubCell"/>
</dbReference>
<protein>
    <submittedName>
        <fullName evidence="3">NodT family efflux transporter outer membrane factor (OMF) lipoprotein</fullName>
    </submittedName>
</protein>
<keyword evidence="2 3" id="KW-0449">Lipoprotein</keyword>
<comment type="subcellular location">
    <subcellularLocation>
        <location evidence="2">Cell membrane</location>
        <topology evidence="2">Lipid-anchor</topology>
    </subcellularLocation>
</comment>
<keyword evidence="2" id="KW-0472">Membrane</keyword>
<keyword evidence="2" id="KW-0564">Palmitate</keyword>
<dbReference type="AlphaFoldDB" id="A0A7W6CJ12"/>
<dbReference type="Gene3D" id="2.20.200.10">
    <property type="entry name" value="Outer membrane efflux proteins (OEP)"/>
    <property type="match status" value="1"/>
</dbReference>
<dbReference type="InterPro" id="IPR003423">
    <property type="entry name" value="OMP_efflux"/>
</dbReference>
<dbReference type="SUPFAM" id="SSF56954">
    <property type="entry name" value="Outer membrane efflux proteins (OEP)"/>
    <property type="match status" value="1"/>
</dbReference>
<dbReference type="EMBL" id="JACIDX010000008">
    <property type="protein sequence ID" value="MBB3955328.1"/>
    <property type="molecule type" value="Genomic_DNA"/>
</dbReference>
<comment type="similarity">
    <text evidence="1 2">Belongs to the outer membrane factor (OMF) (TC 1.B.17) family.</text>
</comment>
<evidence type="ECO:0000313" key="3">
    <source>
        <dbReference type="EMBL" id="MBB3955328.1"/>
    </source>
</evidence>
<dbReference type="Pfam" id="PF02321">
    <property type="entry name" value="OEP"/>
    <property type="match status" value="2"/>
</dbReference>
<dbReference type="NCBIfam" id="TIGR01845">
    <property type="entry name" value="outer_NodT"/>
    <property type="match status" value="1"/>
</dbReference>
<dbReference type="Proteomes" id="UP000548867">
    <property type="component" value="Unassembled WGS sequence"/>
</dbReference>
<dbReference type="PROSITE" id="PS51257">
    <property type="entry name" value="PROKAR_LIPOPROTEIN"/>
    <property type="match status" value="1"/>
</dbReference>
<dbReference type="PANTHER" id="PTHR30203:SF21">
    <property type="entry name" value="OUTER MEMBRANE COMPONENT OF MULTIDRUG EFFLUX PUMP-RELATED"/>
    <property type="match status" value="1"/>
</dbReference>
<gene>
    <name evidence="3" type="ORF">GGR38_002282</name>
</gene>
<dbReference type="PANTHER" id="PTHR30203">
    <property type="entry name" value="OUTER MEMBRANE CATION EFFLUX PROTEIN"/>
    <property type="match status" value="1"/>
</dbReference>
<sequence length="459" mass="48700">MNKGLLTACTALALSGCVMGPNYQAPKPVSAKLSQADGMTAQAPLPPRWWHLYDDPVLDRLEEQALSANTELRVAAASLGRARAMTEAAEGANEPEFSVEAAAQRARLSGESYLLTEPLPVMNLGSVGGGVSYQFDLFGRLRRGAEAARAEEGAVGALADAVKVTLAAEVAKSYVEVCGAQEMEAIVEHSVEVQERLVEFAERLQAEGRGSAIEVSAAKARLADARAALPLDKIKSRAALYRLAFLMGRTPDDYPREAEACHHLPKLSQPLPTGDGAAMIARRPDIRAAERQLAAATARIGVATAELYPQIGIGLTGGTTGILEDLGKAATNRWSIAGLIRWNFPSAGPRAKVRAAKADTARALAQFDGKVLNALREVQTAISTYGENHNRLLSLSEAREAADQTADQLRRLREGGKAAAQVDIGGRNTALIAAQREQAAKEALVLDQINLFLALGGGW</sequence>
<name>A0A7W6CJ12_9SPHN</name>
<dbReference type="GO" id="GO:0015562">
    <property type="term" value="F:efflux transmembrane transporter activity"/>
    <property type="evidence" value="ECO:0007669"/>
    <property type="project" value="InterPro"/>
</dbReference>
<evidence type="ECO:0000256" key="2">
    <source>
        <dbReference type="RuleBase" id="RU362097"/>
    </source>
</evidence>
<keyword evidence="4" id="KW-1185">Reference proteome</keyword>
<dbReference type="Gene3D" id="1.20.1600.10">
    <property type="entry name" value="Outer membrane efflux proteins (OEP)"/>
    <property type="match status" value="1"/>
</dbReference>